<accession>F0W4E7</accession>
<reference evidence="7" key="2">
    <citation type="submission" date="2011-02" db="EMBL/GenBank/DDBJ databases">
        <authorList>
            <person name="MacLean D."/>
        </authorList>
    </citation>
    <scope>NUCLEOTIDE SEQUENCE</scope>
</reference>
<evidence type="ECO:0000256" key="4">
    <source>
        <dbReference type="ARBA" id="ARBA00022692"/>
    </source>
</evidence>
<dbReference type="InterPro" id="IPR032675">
    <property type="entry name" value="LRR_dom_sf"/>
</dbReference>
<dbReference type="Gene3D" id="3.10.20.310">
    <property type="entry name" value="membrane protein fhac"/>
    <property type="match status" value="1"/>
</dbReference>
<dbReference type="PANTHER" id="PTHR12815:SF18">
    <property type="entry name" value="SORTING AND ASSEMBLY MACHINERY COMPONENT 50 HOMOLOG"/>
    <property type="match status" value="1"/>
</dbReference>
<dbReference type="SMART" id="SM00368">
    <property type="entry name" value="LRR_RI"/>
    <property type="match status" value="4"/>
</dbReference>
<keyword evidence="3" id="KW-1134">Transmembrane beta strand</keyword>
<gene>
    <name evidence="7" type="primary">AlNc14C17G1800</name>
    <name evidence="7" type="ORF">ALNC14_021230</name>
</gene>
<keyword evidence="4" id="KW-0812">Transmembrane</keyword>
<name>F0W4E7_9STRA</name>
<dbReference type="GO" id="GO:0005741">
    <property type="term" value="C:mitochondrial outer membrane"/>
    <property type="evidence" value="ECO:0007669"/>
    <property type="project" value="UniProtKB-SubCell"/>
</dbReference>
<comment type="similarity">
    <text evidence="2">Belongs to the SAM50/omp85 family.</text>
</comment>
<reference evidence="7" key="1">
    <citation type="journal article" date="2011" name="PLoS Biol.">
        <title>Gene gain and loss during evolution of obligate parasitism in the white rust pathogen of Arabidopsis thaliana.</title>
        <authorList>
            <person name="Kemen E."/>
            <person name="Gardiner A."/>
            <person name="Schultz-Larsen T."/>
            <person name="Kemen A.C."/>
            <person name="Balmuth A.L."/>
            <person name="Robert-Seilaniantz A."/>
            <person name="Bailey K."/>
            <person name="Holub E."/>
            <person name="Studholme D.J."/>
            <person name="Maclean D."/>
            <person name="Jones J.D."/>
        </authorList>
    </citation>
    <scope>NUCLEOTIDE SEQUENCE</scope>
</reference>
<feature type="domain" description="Bacterial surface antigen (D15)" evidence="6">
    <location>
        <begin position="1327"/>
        <end position="1660"/>
    </location>
</feature>
<evidence type="ECO:0000256" key="5">
    <source>
        <dbReference type="ARBA" id="ARBA00023136"/>
    </source>
</evidence>
<dbReference type="HOGENOM" id="CLU_242977_0_0_1"/>
<evidence type="ECO:0000256" key="2">
    <source>
        <dbReference type="ARBA" id="ARBA00010913"/>
    </source>
</evidence>
<dbReference type="PANTHER" id="PTHR12815">
    <property type="entry name" value="SORTING AND ASSEMBLY MACHINERY SAMM50 PROTEIN FAMILY MEMBER"/>
    <property type="match status" value="1"/>
</dbReference>
<sequence length="1683" mass="190799">MRFSVAHATHKSFQSTNLLTVKNVPVPGSKSTSPIPAKICMLQFLYEIITHLPENQSQIWLLDELRRFIHKLRQYRHLLSKLQSQDLFFSRVQIWNKSVTETREKFLALYQIHLTNQCGLTRSNETRRTEHSLRLEVLSEIFIDYHARQLNLIDITTMCTSGWSSVQVQQLLSFLVQTCSLHDTCEMPELVVQLCDFLNQTGPSIWRKLQSIQKEYQDQLTKTLSLQASEISIYFEDPQAQLRQILVADWNNAKDIWATGIRCIRRLCLEYPAARRKRNGKQLSPLHNTTQVSPIMTSSSNELTMQKAPSPGHDYSGLLHAISRETDWRSQLTYRVCKAMSQHVSLFQAHRYTAFYNEVTKAVPEIERFELILKGNLILSKIMTRMYHCFGVKVLELQCDMTSIEHDFLDHFGNRAPQHVLKEVVESFAGLNHDDSSATSASRLICESSQVDENGHCCDKSGPCASHCDIHALGSRARNVPKRNQLKRRCQSHQNSTELTTRPLENQRCRYVSQSPEPEQAAEDHTLACTTVIPGEISNGPQDSTIVGNGIQGEDRNQRKHIGYLEQLWMDLIEPVEQDTALLMQENAKIFRWLLLFGLATLLGKQYTKYSPKWQSKSNENDGIGLGTRPGEIYNARVGEFNVELQIMWSFHCETKLWTTHKHWLKYLHLIRNKEFVVVTWTELTDHILEIKQEWESNQALRHFDPRRVYWENHFRQQVSRSHRNTFRDSEGIIDELDRFYENTITLVKLNSRDIDDYTLERIVRLKALQKIDLHHPPNRDRFLQDSNQTTIWSLFLQLLQRQRMVNQLGFYHGKLQNAQLIDLSIALSSRVEKFGPTAEISRFELVSIKLADDCLSNGAPLHCVTESNVVSTLCATIAKLQFLENLRISNSLFTCEGTDMEKVTAELLYTAFHLPRLKSLCLEHADMPDNVFKKALRSLLFPATTSLCSITTIHFGDNCITAQTLRMLGLIISTKGWKLKRLDLQGSMNIGDSGIPCLIPILADSGLCVLEDLNLRNCGLGIDGARMLCTALETNQSVQRMNISHNFLSPVFGGSLASLLQHNTTINALHCDYIGLTDVGCTDELILAIQNNLALNEITLGVNRLGDNGSSKVFDALVKRSLRKPYIKIDLSGNIITSLGLHRMQLALRQQIQSDSELMDQLQYTRFELIIGATYRVLLKHNTVPANPLVLWCFKGTTVFISVAWKMSSEDDDMTYLLGPKMHIRNIFLTGNDRTRAELFDRELADAIEAEYIGQIFGSLEQSLRELTALDIFTSIDVKLDKGMECRDDEVDVYINVKEKSWRKIKIGATTDGSEETAETSCTLTNAFGNAERLTLSASYGRTGSNTEAATLVQPRFMGLPLTLSINATNELHTHEAFSSYSEKVRGALVALCDEFGRHELSLHCGWRDIIPKRDKTIPTIFHASPSILAQAQPSVKTSVKYSFNDDDRDDPMLPCFGSLLHCSTEIAGLYGDVKFVKTEVSAQKHTSFGPTMFQLPLLNFSLSSRFGLLKTVRDNQEQDSRISDRFFLGGPLSLRGFHYKGVGPRASPTQGGVPSGDSLGGDLFYTASAHVGFPFPFPMLAMLGLRGQVFGSIGNLTTWDRVLHKKRWMRNLANDTRVSIGMGLVLPSSFGRLEASYSWIISALKHDHIRRGQIGIGNLEFGATMTTYLFITIETPDQRYT</sequence>
<comment type="subcellular location">
    <subcellularLocation>
        <location evidence="1">Mitochondrion outer membrane</location>
        <topology evidence="1">Multi-pass membrane protein</topology>
    </subcellularLocation>
</comment>
<dbReference type="SUPFAM" id="SSF52047">
    <property type="entry name" value="RNI-like"/>
    <property type="match status" value="1"/>
</dbReference>
<evidence type="ECO:0000256" key="1">
    <source>
        <dbReference type="ARBA" id="ARBA00004374"/>
    </source>
</evidence>
<dbReference type="Pfam" id="PF01103">
    <property type="entry name" value="Omp85"/>
    <property type="match status" value="1"/>
</dbReference>
<dbReference type="Gene3D" id="2.40.160.50">
    <property type="entry name" value="membrane protein fhac: a member of the omp85/tpsb transporter family"/>
    <property type="match status" value="1"/>
</dbReference>
<dbReference type="EMBL" id="FR824062">
    <property type="protein sequence ID" value="CCA15980.1"/>
    <property type="molecule type" value="Genomic_DNA"/>
</dbReference>
<proteinExistence type="inferred from homology"/>
<organism evidence="7">
    <name type="scientific">Albugo laibachii Nc14</name>
    <dbReference type="NCBI Taxonomy" id="890382"/>
    <lineage>
        <taxon>Eukaryota</taxon>
        <taxon>Sar</taxon>
        <taxon>Stramenopiles</taxon>
        <taxon>Oomycota</taxon>
        <taxon>Peronosporomycetes</taxon>
        <taxon>Albuginales</taxon>
        <taxon>Albuginaceae</taxon>
        <taxon>Albugo</taxon>
    </lineage>
</organism>
<evidence type="ECO:0000259" key="6">
    <source>
        <dbReference type="Pfam" id="PF01103"/>
    </source>
</evidence>
<dbReference type="InterPro" id="IPR039910">
    <property type="entry name" value="D15-like"/>
</dbReference>
<keyword evidence="5" id="KW-0472">Membrane</keyword>
<dbReference type="InterPro" id="IPR000184">
    <property type="entry name" value="Bac_surfAg_D15"/>
</dbReference>
<evidence type="ECO:0000313" key="7">
    <source>
        <dbReference type="EMBL" id="CCA15980.1"/>
    </source>
</evidence>
<dbReference type="Gene3D" id="3.80.10.10">
    <property type="entry name" value="Ribonuclease Inhibitor"/>
    <property type="match status" value="1"/>
</dbReference>
<evidence type="ECO:0000256" key="3">
    <source>
        <dbReference type="ARBA" id="ARBA00022452"/>
    </source>
</evidence>
<protein>
    <submittedName>
        <fullName evidence="7">Sorting and assembly machinery component 50 putativ</fullName>
    </submittedName>
</protein>